<evidence type="ECO:0000313" key="4">
    <source>
        <dbReference type="EMBL" id="CAF4759267.1"/>
    </source>
</evidence>
<keyword evidence="1" id="KW-0863">Zinc-finger</keyword>
<comment type="caution">
    <text evidence="4">The sequence shown here is derived from an EMBL/GenBank/DDBJ whole genome shotgun (WGS) entry which is preliminary data.</text>
</comment>
<dbReference type="Pfam" id="PF10453">
    <property type="entry name" value="NUFIP1"/>
    <property type="match status" value="1"/>
</dbReference>
<proteinExistence type="predicted"/>
<reference evidence="4" key="1">
    <citation type="submission" date="2021-02" db="EMBL/GenBank/DDBJ databases">
        <authorList>
            <person name="Steward A R."/>
        </authorList>
    </citation>
    <scope>NUCLEOTIDE SEQUENCE</scope>
</reference>
<dbReference type="PROSITE" id="PS00028">
    <property type="entry name" value="ZINC_FINGER_C2H2_1"/>
    <property type="match status" value="1"/>
</dbReference>
<name>A0A821M1D7_9NEOP</name>
<dbReference type="PROSITE" id="PS50157">
    <property type="entry name" value="ZINC_FINGER_C2H2_2"/>
    <property type="match status" value="1"/>
</dbReference>
<evidence type="ECO:0000256" key="2">
    <source>
        <dbReference type="SAM" id="MobiDB-lite"/>
    </source>
</evidence>
<dbReference type="PANTHER" id="PTHR13309">
    <property type="entry name" value="NUCLEAR FRAGILE X MENTAL RETARDATION PROTEIN INTERACTING PROTEIN 1"/>
    <property type="match status" value="1"/>
</dbReference>
<feature type="domain" description="C2H2-type" evidence="3">
    <location>
        <begin position="61"/>
        <end position="83"/>
    </location>
</feature>
<protein>
    <recommendedName>
        <fullName evidence="3">C2H2-type domain-containing protein</fullName>
    </recommendedName>
</protein>
<keyword evidence="5" id="KW-1185">Reference proteome</keyword>
<sequence>MYRPNYNHVSNNQQNNPYPRLDPQWNRSSTRDHYTPRRFNNHPFSQPYGINLGIQAHSNEYWCETCDRGFAGQVLLDNHKKQHQKCNIDGCQFIAHPKVITKHIQMQHSTGLYKKIAKLNNPEEIEKWREERRKKYPTKCNIDKKNLELQEKIERGEKMGIKAVNTQDEHKKRHRFGDKYPRKENKILKRTNPSYTKRPIVPKKIVKYEIDQDVRRLKPFAGIQQLIEDTTESEPSSPETPKDLIDDDDEFVDNPKITLETKPVVCGALISLLNDYGSSDDEDLNNSKAIHSQKDCRLLDNTKENQIINSNECVIDDKMKTQVVEKCIIAPHSKDQTQQLDAKINLEDEDSGPEEVKVIKEVTAPTLLNTMTQTKPLHKCKKQDKIKMPQNTFKRKLPSTLLEKLLSSEIRQERNIVLQCIRYIIRNNYFDKDN</sequence>
<dbReference type="Proteomes" id="UP000663880">
    <property type="component" value="Unassembled WGS sequence"/>
</dbReference>
<dbReference type="GO" id="GO:0005634">
    <property type="term" value="C:nucleus"/>
    <property type="evidence" value="ECO:0007669"/>
    <property type="project" value="TreeGrafter"/>
</dbReference>
<dbReference type="GO" id="GO:0003723">
    <property type="term" value="F:RNA binding"/>
    <property type="evidence" value="ECO:0007669"/>
    <property type="project" value="InterPro"/>
</dbReference>
<dbReference type="GO" id="GO:0000492">
    <property type="term" value="P:box C/D snoRNP assembly"/>
    <property type="evidence" value="ECO:0007669"/>
    <property type="project" value="TreeGrafter"/>
</dbReference>
<dbReference type="PANTHER" id="PTHR13309:SF0">
    <property type="entry name" value="FMR1-INTERACTING PROTEIN NUFIP1"/>
    <property type="match status" value="1"/>
</dbReference>
<dbReference type="InterPro" id="IPR019496">
    <property type="entry name" value="NUFIP1_cons_dom"/>
</dbReference>
<feature type="region of interest" description="Disordered" evidence="2">
    <location>
        <begin position="227"/>
        <end position="249"/>
    </location>
</feature>
<gene>
    <name evidence="4" type="ORF">PMACD_LOCUS1208</name>
</gene>
<dbReference type="GO" id="GO:0008270">
    <property type="term" value="F:zinc ion binding"/>
    <property type="evidence" value="ECO:0007669"/>
    <property type="project" value="UniProtKB-KW"/>
</dbReference>
<keyword evidence="1" id="KW-0862">Zinc</keyword>
<organism evidence="4 5">
    <name type="scientific">Pieris macdunnoughi</name>
    <dbReference type="NCBI Taxonomy" id="345717"/>
    <lineage>
        <taxon>Eukaryota</taxon>
        <taxon>Metazoa</taxon>
        <taxon>Ecdysozoa</taxon>
        <taxon>Arthropoda</taxon>
        <taxon>Hexapoda</taxon>
        <taxon>Insecta</taxon>
        <taxon>Pterygota</taxon>
        <taxon>Neoptera</taxon>
        <taxon>Endopterygota</taxon>
        <taxon>Lepidoptera</taxon>
        <taxon>Glossata</taxon>
        <taxon>Ditrysia</taxon>
        <taxon>Papilionoidea</taxon>
        <taxon>Pieridae</taxon>
        <taxon>Pierinae</taxon>
        <taxon>Pieris</taxon>
    </lineage>
</organism>
<keyword evidence="1" id="KW-0479">Metal-binding</keyword>
<dbReference type="AlphaFoldDB" id="A0A821M1D7"/>
<dbReference type="InterPro" id="IPR039136">
    <property type="entry name" value="NUFIP1-like"/>
</dbReference>
<evidence type="ECO:0000313" key="5">
    <source>
        <dbReference type="Proteomes" id="UP000663880"/>
    </source>
</evidence>
<dbReference type="EMBL" id="CAJOBZ010000002">
    <property type="protein sequence ID" value="CAF4759267.1"/>
    <property type="molecule type" value="Genomic_DNA"/>
</dbReference>
<evidence type="ECO:0000256" key="1">
    <source>
        <dbReference type="PROSITE-ProRule" id="PRU00042"/>
    </source>
</evidence>
<feature type="compositionally biased region" description="Low complexity" evidence="2">
    <location>
        <begin position="1"/>
        <end position="18"/>
    </location>
</feature>
<dbReference type="OrthoDB" id="273070at2759"/>
<feature type="region of interest" description="Disordered" evidence="2">
    <location>
        <begin position="1"/>
        <end position="32"/>
    </location>
</feature>
<dbReference type="InterPro" id="IPR013087">
    <property type="entry name" value="Znf_C2H2_type"/>
</dbReference>
<accession>A0A821M1D7</accession>
<evidence type="ECO:0000259" key="3">
    <source>
        <dbReference type="PROSITE" id="PS50157"/>
    </source>
</evidence>